<evidence type="ECO:0000256" key="9">
    <source>
        <dbReference type="ARBA" id="ARBA00030865"/>
    </source>
</evidence>
<dbReference type="PROSITE" id="PS00178">
    <property type="entry name" value="AA_TRNA_LIGASE_I"/>
    <property type="match status" value="1"/>
</dbReference>
<dbReference type="GO" id="GO:0006424">
    <property type="term" value="P:glutamyl-tRNA aminoacylation"/>
    <property type="evidence" value="ECO:0007669"/>
    <property type="project" value="InterPro"/>
</dbReference>
<evidence type="ECO:0000313" key="21">
    <source>
        <dbReference type="Proteomes" id="UP001458880"/>
    </source>
</evidence>
<dbReference type="CDD" id="cd00808">
    <property type="entry name" value="GluRS_core"/>
    <property type="match status" value="1"/>
</dbReference>
<dbReference type="InterPro" id="IPR001412">
    <property type="entry name" value="aa-tRNA-synth_I_CS"/>
</dbReference>
<dbReference type="InterPro" id="IPR049940">
    <property type="entry name" value="GluQ/Sye"/>
</dbReference>
<evidence type="ECO:0000256" key="14">
    <source>
        <dbReference type="ARBA" id="ARBA00047366"/>
    </source>
</evidence>
<evidence type="ECO:0000256" key="1">
    <source>
        <dbReference type="ARBA" id="ARBA00004173"/>
    </source>
</evidence>
<dbReference type="InterPro" id="IPR000924">
    <property type="entry name" value="Glu/Gln-tRNA-synth"/>
</dbReference>
<dbReference type="PRINTS" id="PR00987">
    <property type="entry name" value="TRNASYNTHGLU"/>
</dbReference>
<evidence type="ECO:0000256" key="10">
    <source>
        <dbReference type="ARBA" id="ARBA00044054"/>
    </source>
</evidence>
<comment type="catalytic activity">
    <reaction evidence="16">
        <text>tRNA(Gln) + L-glutamate + ATP = L-glutamyl-tRNA(Gln) + AMP + diphosphate</text>
        <dbReference type="Rhea" id="RHEA:64612"/>
        <dbReference type="Rhea" id="RHEA-COMP:9662"/>
        <dbReference type="Rhea" id="RHEA-COMP:9684"/>
        <dbReference type="ChEBI" id="CHEBI:29985"/>
        <dbReference type="ChEBI" id="CHEBI:30616"/>
        <dbReference type="ChEBI" id="CHEBI:33019"/>
        <dbReference type="ChEBI" id="CHEBI:78442"/>
        <dbReference type="ChEBI" id="CHEBI:78520"/>
        <dbReference type="ChEBI" id="CHEBI:456215"/>
    </reaction>
    <physiologicalReaction direction="left-to-right" evidence="16">
        <dbReference type="Rhea" id="RHEA:64613"/>
    </physiologicalReaction>
</comment>
<evidence type="ECO:0000256" key="4">
    <source>
        <dbReference type="ARBA" id="ARBA00022598"/>
    </source>
</evidence>
<dbReference type="SUPFAM" id="SSF52374">
    <property type="entry name" value="Nucleotidylyl transferase"/>
    <property type="match status" value="1"/>
</dbReference>
<dbReference type="GO" id="GO:0000049">
    <property type="term" value="F:tRNA binding"/>
    <property type="evidence" value="ECO:0007669"/>
    <property type="project" value="InterPro"/>
</dbReference>
<evidence type="ECO:0000256" key="7">
    <source>
        <dbReference type="ARBA" id="ARBA00022917"/>
    </source>
</evidence>
<dbReference type="InterPro" id="IPR004527">
    <property type="entry name" value="Glu-tRNA-ligase_bac/mito"/>
</dbReference>
<evidence type="ECO:0000256" key="13">
    <source>
        <dbReference type="ARBA" id="ARBA00044313"/>
    </source>
</evidence>
<proteinExistence type="inferred from homology"/>
<dbReference type="PANTHER" id="PTHR43311:SF2">
    <property type="entry name" value="GLUTAMATE--TRNA LIGASE, MITOCHONDRIAL-RELATED"/>
    <property type="match status" value="1"/>
</dbReference>
<dbReference type="Proteomes" id="UP001458880">
    <property type="component" value="Unassembled WGS sequence"/>
</dbReference>
<dbReference type="NCBIfam" id="TIGR00464">
    <property type="entry name" value="gltX_bact"/>
    <property type="match status" value="1"/>
</dbReference>
<dbReference type="HAMAP" id="MF_00022">
    <property type="entry name" value="Glu_tRNA_synth_type1"/>
    <property type="match status" value="1"/>
</dbReference>
<dbReference type="EC" id="6.1.1.17" evidence="3"/>
<comment type="caution">
    <text evidence="20">The sequence shown here is derived from an EMBL/GenBank/DDBJ whole genome shotgun (WGS) entry which is preliminary data.</text>
</comment>
<keyword evidence="8 17" id="KW-0030">Aminoacyl-tRNA synthetase</keyword>
<evidence type="ECO:0000256" key="5">
    <source>
        <dbReference type="ARBA" id="ARBA00022741"/>
    </source>
</evidence>
<gene>
    <name evidence="20" type="ORF">QE152_g37432</name>
</gene>
<dbReference type="InterPro" id="IPR008925">
    <property type="entry name" value="aa_tRNA-synth_I_cd-bd_sf"/>
</dbReference>
<keyword evidence="6 17" id="KW-0067">ATP-binding</keyword>
<feature type="domain" description="Glutamyl/glutaminyl-tRNA synthetase class Ib catalytic" evidence="18">
    <location>
        <begin position="20"/>
        <end position="332"/>
    </location>
</feature>
<name>A0AAW1IA62_POPJA</name>
<evidence type="ECO:0000256" key="16">
    <source>
        <dbReference type="ARBA" id="ARBA00047689"/>
    </source>
</evidence>
<comment type="subcellular location">
    <subcellularLocation>
        <location evidence="1">Mitochondrion</location>
    </subcellularLocation>
</comment>
<comment type="catalytic activity">
    <reaction evidence="14">
        <text>tRNA(Glu) + L-glutamate + ATP = L-glutamyl-tRNA(Glu) + AMP + diphosphate</text>
        <dbReference type="Rhea" id="RHEA:23540"/>
        <dbReference type="Rhea" id="RHEA-COMP:9663"/>
        <dbReference type="Rhea" id="RHEA-COMP:9680"/>
        <dbReference type="ChEBI" id="CHEBI:29985"/>
        <dbReference type="ChEBI" id="CHEBI:30616"/>
        <dbReference type="ChEBI" id="CHEBI:33019"/>
        <dbReference type="ChEBI" id="CHEBI:78442"/>
        <dbReference type="ChEBI" id="CHEBI:78520"/>
        <dbReference type="ChEBI" id="CHEBI:456215"/>
        <dbReference type="EC" id="6.1.1.17"/>
    </reaction>
    <physiologicalReaction direction="left-to-right" evidence="14">
        <dbReference type="Rhea" id="RHEA:23541"/>
    </physiologicalReaction>
</comment>
<evidence type="ECO:0000256" key="11">
    <source>
        <dbReference type="ARBA" id="ARBA00044142"/>
    </source>
</evidence>
<dbReference type="Gene3D" id="1.10.10.350">
    <property type="match status" value="1"/>
</dbReference>
<dbReference type="InterPro" id="IPR020058">
    <property type="entry name" value="Glu/Gln-tRNA-synth_Ib_cat-dom"/>
</dbReference>
<dbReference type="InterPro" id="IPR033910">
    <property type="entry name" value="GluRS_core"/>
</dbReference>
<evidence type="ECO:0000256" key="6">
    <source>
        <dbReference type="ARBA" id="ARBA00022840"/>
    </source>
</evidence>
<evidence type="ECO:0000256" key="17">
    <source>
        <dbReference type="RuleBase" id="RU363037"/>
    </source>
</evidence>
<dbReference type="InterPro" id="IPR045462">
    <property type="entry name" value="aa-tRNA-synth_I_cd-bd"/>
</dbReference>
<dbReference type="InterPro" id="IPR014729">
    <property type="entry name" value="Rossmann-like_a/b/a_fold"/>
</dbReference>
<dbReference type="Pfam" id="PF19269">
    <property type="entry name" value="Anticodon_2"/>
    <property type="match status" value="1"/>
</dbReference>
<dbReference type="GO" id="GO:0004818">
    <property type="term" value="F:glutamate-tRNA ligase activity"/>
    <property type="evidence" value="ECO:0007669"/>
    <property type="project" value="UniProtKB-EC"/>
</dbReference>
<dbReference type="Pfam" id="PF00749">
    <property type="entry name" value="tRNA-synt_1c"/>
    <property type="match status" value="1"/>
</dbReference>
<dbReference type="InterPro" id="IPR020751">
    <property type="entry name" value="aa-tRNA-synth_I_codon-bd_sub2"/>
</dbReference>
<evidence type="ECO:0000256" key="8">
    <source>
        <dbReference type="ARBA" id="ARBA00023146"/>
    </source>
</evidence>
<sequence>MYKRYYKNFIRYCSTKSKDEIRVRFAPSPTGYLHLGGLRTALYNFFFARKHSGKFILRIEDTDQSRVVEDASKQLYNDLVWSGIVIDEGPNIGGSYGPYVQSERIDLYREQVKTLLNNNTAYYCFCTSKRLELLRKEAVRTRQTPKYDNRCRYLNKDEVSKRLKNGESYCIRFKLSPDIQEFHDLIYGHISYDVTLIEGDPIIMKTEGFPTYHFANVVDDHFMKISHVLRGIEWQVSTTKHLMMYRAFGWDPPVYGHLPLLLNADGTKLSKRQGDIQISHYKNTGILSQALVNFITSSGGGFDKDLVRNVKPKCYSMDELIQQFDVSQIKASSGKLKPDRLEEFNRLDIQRLLQNPNEELVLIEQLRKLIRDAVLAKNADATLMTETSYIRGILTWAIDRITKVSDLISKDFMFLWIMPNYDNDLGVEHQQILSKTYRILINEAKLNDWSKDNISDVLRTTAKEIDFPYNRLMKLLRNVLSGLKEGPSVAEMMLILGKENTIHRLKVYLEKTTK</sequence>
<keyword evidence="21" id="KW-1185">Reference proteome</keyword>
<feature type="domain" description="Aminoacyl-tRNA synthetase class I anticodon-binding" evidence="19">
    <location>
        <begin position="383"/>
        <end position="507"/>
    </location>
</feature>
<evidence type="ECO:0000256" key="2">
    <source>
        <dbReference type="ARBA" id="ARBA00007894"/>
    </source>
</evidence>
<dbReference type="EC" id="6.1.1.24" evidence="10"/>
<dbReference type="EMBL" id="JASPKY010000728">
    <property type="protein sequence ID" value="KAK9686122.1"/>
    <property type="molecule type" value="Genomic_DNA"/>
</dbReference>
<dbReference type="PANTHER" id="PTHR43311">
    <property type="entry name" value="GLUTAMATE--TRNA LIGASE"/>
    <property type="match status" value="1"/>
</dbReference>
<evidence type="ECO:0000259" key="18">
    <source>
        <dbReference type="Pfam" id="PF00749"/>
    </source>
</evidence>
<evidence type="ECO:0000256" key="12">
    <source>
        <dbReference type="ARBA" id="ARBA00044251"/>
    </source>
</evidence>
<reference evidence="20 21" key="1">
    <citation type="journal article" date="2024" name="BMC Genomics">
        <title>De novo assembly and annotation of Popillia japonica's genome with initial clues to its potential as an invasive pest.</title>
        <authorList>
            <person name="Cucini C."/>
            <person name="Boschi S."/>
            <person name="Funari R."/>
            <person name="Cardaioli E."/>
            <person name="Iannotti N."/>
            <person name="Marturano G."/>
            <person name="Paoli F."/>
            <person name="Bruttini M."/>
            <person name="Carapelli A."/>
            <person name="Frati F."/>
            <person name="Nardi F."/>
        </authorList>
    </citation>
    <scope>NUCLEOTIDE SEQUENCE [LARGE SCALE GENOMIC DNA]</scope>
    <source>
        <strain evidence="20">DMR45628</strain>
    </source>
</reference>
<dbReference type="FunFam" id="3.40.50.620:FF:000045">
    <property type="entry name" value="Glutamate--tRNA ligase, mitochondrial"/>
    <property type="match status" value="1"/>
</dbReference>
<evidence type="ECO:0000259" key="19">
    <source>
        <dbReference type="Pfam" id="PF19269"/>
    </source>
</evidence>
<evidence type="ECO:0000256" key="15">
    <source>
        <dbReference type="ARBA" id="ARBA00047479"/>
    </source>
</evidence>
<evidence type="ECO:0000313" key="20">
    <source>
        <dbReference type="EMBL" id="KAK9686122.1"/>
    </source>
</evidence>
<dbReference type="AlphaFoldDB" id="A0AAW1IA62"/>
<dbReference type="SUPFAM" id="SSF48163">
    <property type="entry name" value="An anticodon-binding domain of class I aminoacyl-tRNA synthetases"/>
    <property type="match status" value="1"/>
</dbReference>
<dbReference type="GO" id="GO:0005739">
    <property type="term" value="C:mitochondrion"/>
    <property type="evidence" value="ECO:0007669"/>
    <property type="project" value="UniProtKB-SubCell"/>
</dbReference>
<keyword evidence="4 17" id="KW-0436">Ligase</keyword>
<accession>A0AAW1IA62</accession>
<dbReference type="GO" id="GO:0005524">
    <property type="term" value="F:ATP binding"/>
    <property type="evidence" value="ECO:0007669"/>
    <property type="project" value="UniProtKB-KW"/>
</dbReference>
<comment type="similarity">
    <text evidence="2">Belongs to the class-I aminoacyl-tRNA synthetase family. Glutamate--tRNA ligase type 1 subfamily.</text>
</comment>
<dbReference type="Gene3D" id="3.40.50.620">
    <property type="entry name" value="HUPs"/>
    <property type="match status" value="1"/>
</dbReference>
<protein>
    <recommendedName>
        <fullName evidence="11">Nondiscriminating glutamyl-tRNA synthetase EARS2, mitochondrial</fullName>
        <ecNumber evidence="3">6.1.1.17</ecNumber>
        <ecNumber evidence="10">6.1.1.24</ecNumber>
    </recommendedName>
    <alternativeName>
        <fullName evidence="13">Glutamate--tRNA(Gln) ligase EARS2, mitochondrial</fullName>
    </alternativeName>
    <alternativeName>
        <fullName evidence="9">Glutamyl-tRNA synthetase</fullName>
    </alternativeName>
    <alternativeName>
        <fullName evidence="12">Mitochondrial glutamyl-tRNA synthetase</fullName>
    </alternativeName>
</protein>
<dbReference type="GO" id="GO:0008270">
    <property type="term" value="F:zinc ion binding"/>
    <property type="evidence" value="ECO:0007669"/>
    <property type="project" value="InterPro"/>
</dbReference>
<comment type="catalytic activity">
    <reaction evidence="15">
        <text>tRNA(Glx) + L-glutamate + ATP = L-glutamyl-tRNA(Glx) + AMP + diphosphate</text>
        <dbReference type="Rhea" id="RHEA:18397"/>
        <dbReference type="Rhea" id="RHEA-COMP:9713"/>
        <dbReference type="Rhea" id="RHEA-COMP:9716"/>
        <dbReference type="ChEBI" id="CHEBI:29985"/>
        <dbReference type="ChEBI" id="CHEBI:30616"/>
        <dbReference type="ChEBI" id="CHEBI:33019"/>
        <dbReference type="ChEBI" id="CHEBI:78442"/>
        <dbReference type="ChEBI" id="CHEBI:78520"/>
        <dbReference type="ChEBI" id="CHEBI:456215"/>
        <dbReference type="EC" id="6.1.1.24"/>
    </reaction>
    <physiologicalReaction direction="left-to-right" evidence="15">
        <dbReference type="Rhea" id="RHEA:18398"/>
    </physiologicalReaction>
</comment>
<organism evidence="20 21">
    <name type="scientific">Popillia japonica</name>
    <name type="common">Japanese beetle</name>
    <dbReference type="NCBI Taxonomy" id="7064"/>
    <lineage>
        <taxon>Eukaryota</taxon>
        <taxon>Metazoa</taxon>
        <taxon>Ecdysozoa</taxon>
        <taxon>Arthropoda</taxon>
        <taxon>Hexapoda</taxon>
        <taxon>Insecta</taxon>
        <taxon>Pterygota</taxon>
        <taxon>Neoptera</taxon>
        <taxon>Endopterygota</taxon>
        <taxon>Coleoptera</taxon>
        <taxon>Polyphaga</taxon>
        <taxon>Scarabaeiformia</taxon>
        <taxon>Scarabaeidae</taxon>
        <taxon>Rutelinae</taxon>
        <taxon>Popillia</taxon>
    </lineage>
</organism>
<keyword evidence="5 17" id="KW-0547">Nucleotide-binding</keyword>
<evidence type="ECO:0000256" key="3">
    <source>
        <dbReference type="ARBA" id="ARBA00012835"/>
    </source>
</evidence>
<dbReference type="GO" id="GO:0050561">
    <property type="term" value="F:glutamate-tRNA(Gln) ligase activity"/>
    <property type="evidence" value="ECO:0007669"/>
    <property type="project" value="UniProtKB-EC"/>
</dbReference>
<keyword evidence="7 17" id="KW-0648">Protein biosynthesis</keyword>